<feature type="site" description="Interaction with DNA" evidence="10">
    <location>
        <position position="497"/>
    </location>
</feature>
<accession>A0A0P1LZN5</accession>
<evidence type="ECO:0000256" key="5">
    <source>
        <dbReference type="ARBA" id="ARBA00022840"/>
    </source>
</evidence>
<comment type="similarity">
    <text evidence="2 10">Belongs to the type II topoisomerase GyrB family.</text>
</comment>
<dbReference type="EMBL" id="CZVI01000002">
    <property type="protein sequence ID" value="CUS79127.1"/>
    <property type="molecule type" value="Genomic_DNA"/>
</dbReference>
<keyword evidence="3 10" id="KW-0479">Metal-binding</keyword>
<gene>
    <name evidence="10" type="primary">gyrB</name>
    <name evidence="14" type="ORF">JGI4_00847</name>
    <name evidence="13" type="ORF">JGI8_00282</name>
</gene>
<name>A0A0P1MSR6_9BACT</name>
<keyword evidence="9 10" id="KW-0413">Isomerase</keyword>
<proteinExistence type="inferred from homology"/>
<dbReference type="InterPro" id="IPR013760">
    <property type="entry name" value="Topo_IIA-like_dom_sf"/>
</dbReference>
<dbReference type="GO" id="GO:0006265">
    <property type="term" value="P:DNA topological change"/>
    <property type="evidence" value="ECO:0007669"/>
    <property type="project" value="UniProtKB-UniRule"/>
</dbReference>
<feature type="binding site" evidence="10">
    <location>
        <position position="543"/>
    </location>
    <ligand>
        <name>Mg(2+)</name>
        <dbReference type="ChEBI" id="CHEBI:18420"/>
        <label>1</label>
        <note>catalytic</note>
    </ligand>
</feature>
<dbReference type="Gene3D" id="3.40.50.670">
    <property type="match status" value="1"/>
</dbReference>
<evidence type="ECO:0000256" key="1">
    <source>
        <dbReference type="ARBA" id="ARBA00000185"/>
    </source>
</evidence>
<dbReference type="InterPro" id="IPR020568">
    <property type="entry name" value="Ribosomal_Su5_D2-typ_SF"/>
</dbReference>
<dbReference type="GO" id="GO:0046872">
    <property type="term" value="F:metal ion binding"/>
    <property type="evidence" value="ECO:0007669"/>
    <property type="project" value="UniProtKB-KW"/>
</dbReference>
<dbReference type="PANTHER" id="PTHR45866">
    <property type="entry name" value="DNA GYRASE/TOPOISOMERASE SUBUNIT B"/>
    <property type="match status" value="1"/>
</dbReference>
<keyword evidence="5 10" id="KW-0067">ATP-binding</keyword>
<dbReference type="RefSeq" id="WP_082349128.1">
    <property type="nucleotide sequence ID" value="NZ_CZVI01000002.1"/>
</dbReference>
<feature type="binding site" evidence="10">
    <location>
        <position position="469"/>
    </location>
    <ligand>
        <name>Mg(2+)</name>
        <dbReference type="ChEBI" id="CHEBI:18420"/>
        <label>1</label>
        <note>catalytic</note>
    </ligand>
</feature>
<feature type="compositionally biased region" description="Basic and acidic residues" evidence="11">
    <location>
        <begin position="12"/>
        <end position="38"/>
    </location>
</feature>
<feature type="domain" description="Toprim" evidence="12">
    <location>
        <begin position="463"/>
        <end position="578"/>
    </location>
</feature>
<dbReference type="CDD" id="cd03366">
    <property type="entry name" value="TOPRIM_TopoIIA_GyrB"/>
    <property type="match status" value="1"/>
</dbReference>
<accession>A0A0S4MXV8</accession>
<evidence type="ECO:0000256" key="10">
    <source>
        <dbReference type="HAMAP-Rule" id="MF_01898"/>
    </source>
</evidence>
<keyword evidence="7 10" id="KW-0799">Topoisomerase</keyword>
<dbReference type="Gene3D" id="3.30.565.10">
    <property type="entry name" value="Histidine kinase-like ATPase, C-terminal domain"/>
    <property type="match status" value="1"/>
</dbReference>
<evidence type="ECO:0000313" key="16">
    <source>
        <dbReference type="Proteomes" id="UP000182200"/>
    </source>
</evidence>
<comment type="subunit">
    <text evidence="10">Heterotetramer, composed of two GyrA and two GyrB chains. In the heterotetramer, GyrA contains the active site tyrosine that forms a transient covalent intermediate with DNA, while GyrB binds cofactors and catalyzes ATP hydrolysis.</text>
</comment>
<dbReference type="NCBIfam" id="NF004189">
    <property type="entry name" value="PRK05644.1"/>
    <property type="match status" value="1"/>
</dbReference>
<evidence type="ECO:0000313" key="14">
    <source>
        <dbReference type="EMBL" id="CUU03786.1"/>
    </source>
</evidence>
<evidence type="ECO:0000313" key="13">
    <source>
        <dbReference type="EMBL" id="CUS79127.1"/>
    </source>
</evidence>
<feature type="region of interest" description="Disordered" evidence="11">
    <location>
        <begin position="1"/>
        <end position="47"/>
    </location>
</feature>
<reference evidence="14" key="1">
    <citation type="submission" date="2015-11" db="EMBL/GenBank/DDBJ databases">
        <authorList>
            <person name="Zhang Y."/>
            <person name="Guo Z."/>
        </authorList>
    </citation>
    <scope>NUCLEOTIDE SEQUENCE [LARGE SCALE GENOMIC DNA]</scope>
    <source>
        <strain evidence="14">JGI-4</strain>
    </source>
</reference>
<comment type="catalytic activity">
    <reaction evidence="1 10">
        <text>ATP-dependent breakage, passage and rejoining of double-stranded DNA.</text>
        <dbReference type="EC" id="5.6.2.2"/>
    </reaction>
</comment>
<dbReference type="InterPro" id="IPR001241">
    <property type="entry name" value="Topo_IIA"/>
</dbReference>
<keyword evidence="10" id="KW-0963">Cytoplasm</keyword>
<accession>A0A0P1LD08</accession>
<sequence>MPKSKSAKKIKGTKDSKTAQVKVDGKKKLDTDLKKKETNITNASPSNGNVSDYTAEAIHVLKGLEAVRKRPAMYIGDVGVRGLHHLVYEVVDNSIDEALAGYCKNIEVTINKDGSVSVLDDGRGIPVDIHPEEKKSALEVVMTVLHAGGKFDKRVYKVSGGLHGVGVSVVNALSEWLVAEVYRDGKIYRQKYERGIPVTPVEVVGTTERRGTKVTFLPDKLIFKNIKFDFERLAERMRELAFLNPDVTITLEDKRTGQKEVYHYEGGIVQFVKYVNSTKKPLHQDVIYISGEKEGVYVDVGIQYTDEYTDTILSYVNDINTIEGGTHVSGFKSALTRTLNTYAQKNNLLKSKIELTGDDFREGLTAIISVKVPEPQFEGQTKTKLGNSEVKSIVESIVADGLMEYLERNPSTAKKILEKCIRAAEAREAARKARELVRRKNALDSGGLPGKLADCSINDPELTEIFIVEGDSAGGSAKQARDRQFQAILPIKGKILNVEKARLHKILENQEIRAIVQALGTGIGDEDFNPDKVRYGKIILMCDADVDGSHIRTLLLTFFYRYMRELIEAGRVYIAQPPLYKIKKGKLEFYAYSDEERDEIIERLKQEKEPGEITITRFKGLGEMNPEQLWETTMNPEKRTLLQVTIENAAEADRIFSILMGSDVEPRKEFIEKNAKFVRNLDI</sequence>
<evidence type="ECO:0000259" key="12">
    <source>
        <dbReference type="PROSITE" id="PS50880"/>
    </source>
</evidence>
<protein>
    <recommendedName>
        <fullName evidence="10">DNA gyrase subunit B</fullName>
        <ecNumber evidence="10">5.6.2.2</ecNumber>
    </recommendedName>
</protein>
<dbReference type="FunFam" id="3.30.565.10:FF:000002">
    <property type="entry name" value="DNA gyrase subunit B"/>
    <property type="match status" value="1"/>
</dbReference>
<keyword evidence="6 10" id="KW-0460">Magnesium</keyword>
<dbReference type="Pfam" id="PF02518">
    <property type="entry name" value="HATPase_c"/>
    <property type="match status" value="1"/>
</dbReference>
<evidence type="ECO:0000256" key="6">
    <source>
        <dbReference type="ARBA" id="ARBA00022842"/>
    </source>
</evidence>
<dbReference type="PROSITE" id="PS00177">
    <property type="entry name" value="TOPOISOMERASE_II"/>
    <property type="match status" value="1"/>
</dbReference>
<comment type="function">
    <text evidence="10">A type II topoisomerase that negatively supercoils closed circular double-stranded (ds) DNA in an ATP-dependent manner to modulate DNA topology and maintain chromosomes in an underwound state. Negative supercoiling favors strand separation, and DNA replication, transcription, recombination and repair, all of which involve strand separation. Also able to catalyze the interconversion of other topological isomers of dsDNA rings, including catenanes and knotted rings. Type II topoisomerases break and join 2 DNA strands simultaneously in an ATP-dependent manner.</text>
</comment>
<evidence type="ECO:0000256" key="11">
    <source>
        <dbReference type="SAM" id="MobiDB-lite"/>
    </source>
</evidence>
<evidence type="ECO:0000256" key="4">
    <source>
        <dbReference type="ARBA" id="ARBA00022741"/>
    </source>
</evidence>
<dbReference type="EC" id="5.6.2.2" evidence="10"/>
<dbReference type="InterPro" id="IPR002288">
    <property type="entry name" value="DNA_gyrase_B_C"/>
</dbReference>
<evidence type="ECO:0000313" key="15">
    <source>
        <dbReference type="Proteomes" id="UP000182011"/>
    </source>
</evidence>
<dbReference type="EMBL" id="FAOP01000004">
    <property type="protein sequence ID" value="CUU03786.1"/>
    <property type="molecule type" value="Genomic_DNA"/>
</dbReference>
<dbReference type="CDD" id="cd00822">
    <property type="entry name" value="TopoII_Trans_DNA_gyrase"/>
    <property type="match status" value="1"/>
</dbReference>
<comment type="miscellaneous">
    <text evidence="10">Few gyrases are as efficient as E.coli at forming negative supercoils. Not all organisms have 2 type II topoisomerases; in organisms with a single type II topoisomerase this enzyme also has to decatenate newly replicated chromosomes.</text>
</comment>
<dbReference type="InterPro" id="IPR013759">
    <property type="entry name" value="Topo_IIA_B_C"/>
</dbReference>
<dbReference type="GO" id="GO:0003677">
    <property type="term" value="F:DNA binding"/>
    <property type="evidence" value="ECO:0007669"/>
    <property type="project" value="UniProtKB-KW"/>
</dbReference>
<comment type="subcellular location">
    <subcellularLocation>
        <location evidence="10">Cytoplasm</location>
    </subcellularLocation>
</comment>
<dbReference type="InterPro" id="IPR003594">
    <property type="entry name" value="HATPase_dom"/>
</dbReference>
<dbReference type="InterPro" id="IPR011557">
    <property type="entry name" value="GyrB"/>
</dbReference>
<dbReference type="PRINTS" id="PR00418">
    <property type="entry name" value="TPI2FAMILY"/>
</dbReference>
<dbReference type="FunFam" id="3.30.230.10:FF:000005">
    <property type="entry name" value="DNA gyrase subunit B"/>
    <property type="match status" value="1"/>
</dbReference>
<organism evidence="14 15">
    <name type="scientific">Candidatus Kryptonium thompsonii</name>
    <dbReference type="NCBI Taxonomy" id="1633631"/>
    <lineage>
        <taxon>Bacteria</taxon>
        <taxon>Pseudomonadati</taxon>
        <taxon>Candidatus Kryptoniota</taxon>
        <taxon>Candidatus Kryptonium</taxon>
    </lineage>
</organism>
<dbReference type="GO" id="GO:0005694">
    <property type="term" value="C:chromosome"/>
    <property type="evidence" value="ECO:0007669"/>
    <property type="project" value="InterPro"/>
</dbReference>
<feature type="site" description="Interaction with DNA" evidence="10">
    <location>
        <position position="494"/>
    </location>
</feature>
<accession>A0A0P1MSR6</accession>
<dbReference type="AlphaFoldDB" id="A0A0P1MSR6"/>
<dbReference type="FunFam" id="3.40.50.670:FF:000002">
    <property type="entry name" value="DNA gyrase subunit B"/>
    <property type="match status" value="1"/>
</dbReference>
<dbReference type="NCBIfam" id="NF011501">
    <property type="entry name" value="PRK14939.1"/>
    <property type="match status" value="1"/>
</dbReference>
<dbReference type="GO" id="GO:0005737">
    <property type="term" value="C:cytoplasm"/>
    <property type="evidence" value="ECO:0007669"/>
    <property type="project" value="UniProtKB-SubCell"/>
</dbReference>
<dbReference type="Pfam" id="PF00204">
    <property type="entry name" value="DNA_gyraseB"/>
    <property type="match status" value="1"/>
</dbReference>
<evidence type="ECO:0000256" key="7">
    <source>
        <dbReference type="ARBA" id="ARBA00023029"/>
    </source>
</evidence>
<dbReference type="GO" id="GO:0005524">
    <property type="term" value="F:ATP binding"/>
    <property type="evidence" value="ECO:0007669"/>
    <property type="project" value="UniProtKB-UniRule"/>
</dbReference>
<dbReference type="InterPro" id="IPR036890">
    <property type="entry name" value="HATPase_C_sf"/>
</dbReference>
<dbReference type="PRINTS" id="PR01159">
    <property type="entry name" value="DNAGYRASEB"/>
</dbReference>
<dbReference type="Pfam" id="PF00986">
    <property type="entry name" value="DNA_gyraseB_C"/>
    <property type="match status" value="1"/>
</dbReference>
<evidence type="ECO:0000256" key="2">
    <source>
        <dbReference type="ARBA" id="ARBA00010708"/>
    </source>
</evidence>
<keyword evidence="8" id="KW-0238">DNA-binding</keyword>
<dbReference type="InterPro" id="IPR006171">
    <property type="entry name" value="TOPRIM_dom"/>
</dbReference>
<dbReference type="Pfam" id="PF01751">
    <property type="entry name" value="Toprim"/>
    <property type="match status" value="1"/>
</dbReference>
<feature type="compositionally biased region" description="Basic residues" evidence="11">
    <location>
        <begin position="1"/>
        <end position="11"/>
    </location>
</feature>
<dbReference type="GO" id="GO:0034335">
    <property type="term" value="F:DNA negative supercoiling activity"/>
    <property type="evidence" value="ECO:0007669"/>
    <property type="project" value="UniProtKB-ARBA"/>
</dbReference>
<evidence type="ECO:0000256" key="9">
    <source>
        <dbReference type="ARBA" id="ARBA00023235"/>
    </source>
</evidence>
<dbReference type="InterPro" id="IPR034160">
    <property type="entry name" value="TOPRIM_GyrB"/>
</dbReference>
<dbReference type="PANTHER" id="PTHR45866:SF1">
    <property type="entry name" value="DNA GYRASE SUBUNIT B, MITOCHONDRIAL"/>
    <property type="match status" value="1"/>
</dbReference>
<reference evidence="15 16" key="2">
    <citation type="submission" date="2015-11" db="EMBL/GenBank/DDBJ databases">
        <authorList>
            <person name="Varghese N."/>
        </authorList>
    </citation>
    <scope>NUCLEOTIDE SEQUENCE [LARGE SCALE GENOMIC DNA]</scope>
    <source>
        <strain evidence="13 16">JGI-8</strain>
    </source>
</reference>
<accession>A0A0P1LZH0</accession>
<dbReference type="SUPFAM" id="SSF54211">
    <property type="entry name" value="Ribosomal protein S5 domain 2-like"/>
    <property type="match status" value="1"/>
</dbReference>
<feature type="binding site" evidence="10">
    <location>
        <position position="545"/>
    </location>
    <ligand>
        <name>Mg(2+)</name>
        <dbReference type="ChEBI" id="CHEBI:18420"/>
        <label>2</label>
    </ligand>
</feature>
<dbReference type="InterPro" id="IPR018522">
    <property type="entry name" value="TopoIIA_CS"/>
</dbReference>
<dbReference type="SMART" id="SM00433">
    <property type="entry name" value="TOP2c"/>
    <property type="match status" value="1"/>
</dbReference>
<dbReference type="SMART" id="SM00387">
    <property type="entry name" value="HATPase_c"/>
    <property type="match status" value="1"/>
</dbReference>
<dbReference type="GO" id="GO:0006261">
    <property type="term" value="P:DNA-templated DNA replication"/>
    <property type="evidence" value="ECO:0007669"/>
    <property type="project" value="UniProtKB-UniRule"/>
</dbReference>
<dbReference type="HAMAP" id="MF_01898">
    <property type="entry name" value="GyrB"/>
    <property type="match status" value="1"/>
</dbReference>
<dbReference type="InterPro" id="IPR000565">
    <property type="entry name" value="Topo_IIA_B"/>
</dbReference>
<dbReference type="PROSITE" id="PS50880">
    <property type="entry name" value="TOPRIM"/>
    <property type="match status" value="1"/>
</dbReference>
<dbReference type="InterPro" id="IPR013506">
    <property type="entry name" value="Topo_IIA_bsu_dom2"/>
</dbReference>
<evidence type="ECO:0000256" key="8">
    <source>
        <dbReference type="ARBA" id="ARBA00023125"/>
    </source>
</evidence>
<keyword evidence="16" id="KW-1185">Reference proteome</keyword>
<dbReference type="CDD" id="cd16928">
    <property type="entry name" value="HATPase_GyrB-like"/>
    <property type="match status" value="1"/>
</dbReference>
<dbReference type="SUPFAM" id="SSF56719">
    <property type="entry name" value="Type II DNA topoisomerase"/>
    <property type="match status" value="1"/>
</dbReference>
<evidence type="ECO:0000256" key="3">
    <source>
        <dbReference type="ARBA" id="ARBA00022723"/>
    </source>
</evidence>
<dbReference type="STRING" id="1633631.GCA_001442925_00846"/>
<feature type="binding site" evidence="10">
    <location>
        <position position="543"/>
    </location>
    <ligand>
        <name>Mg(2+)</name>
        <dbReference type="ChEBI" id="CHEBI:18420"/>
        <label>2</label>
    </ligand>
</feature>
<dbReference type="Gene3D" id="3.30.230.10">
    <property type="match status" value="1"/>
</dbReference>
<dbReference type="NCBIfam" id="TIGR01059">
    <property type="entry name" value="gyrB"/>
    <property type="match status" value="1"/>
</dbReference>
<dbReference type="Proteomes" id="UP000182200">
    <property type="component" value="Unassembled WGS sequence"/>
</dbReference>
<comment type="cofactor">
    <cofactor evidence="10">
        <name>Mg(2+)</name>
        <dbReference type="ChEBI" id="CHEBI:18420"/>
    </cofactor>
    <cofactor evidence="10">
        <name>Mn(2+)</name>
        <dbReference type="ChEBI" id="CHEBI:29035"/>
    </cofactor>
    <cofactor evidence="10">
        <name>Ca(2+)</name>
        <dbReference type="ChEBI" id="CHEBI:29108"/>
    </cofactor>
    <text evidence="10">Binds two Mg(2+) per subunit. The magnesium ions form salt bridges with both the protein and the DNA. Can also accept other divalent metal cations, such as Mn(2+) or Ca(2+).</text>
</comment>
<dbReference type="InterPro" id="IPR014721">
    <property type="entry name" value="Ribsml_uS5_D2-typ_fold_subgr"/>
</dbReference>
<keyword evidence="4 10" id="KW-0547">Nucleotide-binding</keyword>
<dbReference type="Proteomes" id="UP000182011">
    <property type="component" value="Unassembled WGS sequence"/>
</dbReference>
<dbReference type="SUPFAM" id="SSF55874">
    <property type="entry name" value="ATPase domain of HSP90 chaperone/DNA topoisomerase II/histidine kinase"/>
    <property type="match status" value="1"/>
</dbReference>